<accession>M2R9E6</accession>
<dbReference type="PANTHER" id="PTHR22594">
    <property type="entry name" value="ASPARTYL/LYSYL-TRNA SYNTHETASE"/>
    <property type="match status" value="1"/>
</dbReference>
<organism evidence="8 9">
    <name type="scientific">Ceriporiopsis subvermispora (strain B)</name>
    <name type="common">White-rot fungus</name>
    <name type="synonym">Gelatoporia subvermispora</name>
    <dbReference type="NCBI Taxonomy" id="914234"/>
    <lineage>
        <taxon>Eukaryota</taxon>
        <taxon>Fungi</taxon>
        <taxon>Dikarya</taxon>
        <taxon>Basidiomycota</taxon>
        <taxon>Agaricomycotina</taxon>
        <taxon>Agaricomycetes</taxon>
        <taxon>Polyporales</taxon>
        <taxon>Gelatoporiaceae</taxon>
        <taxon>Gelatoporia</taxon>
    </lineage>
</organism>
<dbReference type="InterPro" id="IPR006195">
    <property type="entry name" value="aa-tRNA-synth_II"/>
</dbReference>
<dbReference type="InterPro" id="IPR047089">
    <property type="entry name" value="Asp-tRNA-ligase_1_N"/>
</dbReference>
<dbReference type="PROSITE" id="PS50862">
    <property type="entry name" value="AA_TRNA_LIGASE_II"/>
    <property type="match status" value="1"/>
</dbReference>
<dbReference type="GO" id="GO:0006422">
    <property type="term" value="P:aspartyl-tRNA aminoacylation"/>
    <property type="evidence" value="ECO:0007669"/>
    <property type="project" value="TreeGrafter"/>
</dbReference>
<evidence type="ECO:0000313" key="9">
    <source>
        <dbReference type="Proteomes" id="UP000016930"/>
    </source>
</evidence>
<proteinExistence type="inferred from homology"/>
<feature type="domain" description="Aminoacyl-transfer RNA synthetases class-II family profile" evidence="7">
    <location>
        <begin position="164"/>
        <end position="649"/>
    </location>
</feature>
<evidence type="ECO:0000256" key="2">
    <source>
        <dbReference type="ARBA" id="ARBA00022598"/>
    </source>
</evidence>
<dbReference type="Pfam" id="PF00152">
    <property type="entry name" value="tRNA-synt_2"/>
    <property type="match status" value="2"/>
</dbReference>
<dbReference type="InterPro" id="IPR012340">
    <property type="entry name" value="NA-bd_OB-fold"/>
</dbReference>
<keyword evidence="9" id="KW-1185">Reference proteome</keyword>
<reference evidence="8 9" key="1">
    <citation type="journal article" date="2012" name="Proc. Natl. Acad. Sci. U.S.A.">
        <title>Comparative genomics of Ceriporiopsis subvermispora and Phanerochaete chrysosporium provide insight into selective ligninolysis.</title>
        <authorList>
            <person name="Fernandez-Fueyo E."/>
            <person name="Ruiz-Duenas F.J."/>
            <person name="Ferreira P."/>
            <person name="Floudas D."/>
            <person name="Hibbett D.S."/>
            <person name="Canessa P."/>
            <person name="Larrondo L.F."/>
            <person name="James T.Y."/>
            <person name="Seelenfreund D."/>
            <person name="Lobos S."/>
            <person name="Polanco R."/>
            <person name="Tello M."/>
            <person name="Honda Y."/>
            <person name="Watanabe T."/>
            <person name="Watanabe T."/>
            <person name="Ryu J.S."/>
            <person name="Kubicek C.P."/>
            <person name="Schmoll M."/>
            <person name="Gaskell J."/>
            <person name="Hammel K.E."/>
            <person name="St John F.J."/>
            <person name="Vanden Wymelenberg A."/>
            <person name="Sabat G."/>
            <person name="Splinter BonDurant S."/>
            <person name="Syed K."/>
            <person name="Yadav J.S."/>
            <person name="Doddapaneni H."/>
            <person name="Subramanian V."/>
            <person name="Lavin J.L."/>
            <person name="Oguiza J.A."/>
            <person name="Perez G."/>
            <person name="Pisabarro A.G."/>
            <person name="Ramirez L."/>
            <person name="Santoyo F."/>
            <person name="Master E."/>
            <person name="Coutinho P.M."/>
            <person name="Henrissat B."/>
            <person name="Lombard V."/>
            <person name="Magnuson J.K."/>
            <person name="Kuees U."/>
            <person name="Hori C."/>
            <person name="Igarashi K."/>
            <person name="Samejima M."/>
            <person name="Held B.W."/>
            <person name="Barry K.W."/>
            <person name="LaButti K.M."/>
            <person name="Lapidus A."/>
            <person name="Lindquist E.A."/>
            <person name="Lucas S.M."/>
            <person name="Riley R."/>
            <person name="Salamov A.A."/>
            <person name="Hoffmeister D."/>
            <person name="Schwenk D."/>
            <person name="Hadar Y."/>
            <person name="Yarden O."/>
            <person name="de Vries R.P."/>
            <person name="Wiebenga A."/>
            <person name="Stenlid J."/>
            <person name="Eastwood D."/>
            <person name="Grigoriev I.V."/>
            <person name="Berka R.M."/>
            <person name="Blanchette R.A."/>
            <person name="Kersten P."/>
            <person name="Martinez A.T."/>
            <person name="Vicuna R."/>
            <person name="Cullen D."/>
        </authorList>
    </citation>
    <scope>NUCLEOTIDE SEQUENCE [LARGE SCALE GENOMIC DNA]</scope>
    <source>
        <strain evidence="8 9">B</strain>
    </source>
</reference>
<dbReference type="GO" id="GO:0005524">
    <property type="term" value="F:ATP binding"/>
    <property type="evidence" value="ECO:0007669"/>
    <property type="project" value="UniProtKB-KW"/>
</dbReference>
<dbReference type="InterPro" id="IPR004365">
    <property type="entry name" value="NA-bd_OB_tRNA"/>
</dbReference>
<dbReference type="InterPro" id="IPR002312">
    <property type="entry name" value="Asp/Asn-tRNA-synth_IIb"/>
</dbReference>
<dbReference type="SUPFAM" id="SSF55681">
    <property type="entry name" value="Class II aaRS and biotin synthetases"/>
    <property type="match status" value="1"/>
</dbReference>
<dbReference type="Gene3D" id="3.30.1360.30">
    <property type="entry name" value="GAD-like domain"/>
    <property type="match status" value="1"/>
</dbReference>
<dbReference type="InterPro" id="IPR045864">
    <property type="entry name" value="aa-tRNA-synth_II/BPL/LPL"/>
</dbReference>
<comment type="similarity">
    <text evidence="1">Belongs to the class-II aminoacyl-tRNA synthetase family. Type 1 subfamily.</text>
</comment>
<dbReference type="InterPro" id="IPR004364">
    <property type="entry name" value="Aa-tRNA-synt_II"/>
</dbReference>
<dbReference type="AlphaFoldDB" id="M2R9E6"/>
<dbReference type="PANTHER" id="PTHR22594:SF5">
    <property type="entry name" value="ASPARTATE--TRNA LIGASE, MITOCHONDRIAL"/>
    <property type="match status" value="1"/>
</dbReference>
<dbReference type="GO" id="GO:0003676">
    <property type="term" value="F:nucleic acid binding"/>
    <property type="evidence" value="ECO:0007669"/>
    <property type="project" value="InterPro"/>
</dbReference>
<dbReference type="CDD" id="cd04317">
    <property type="entry name" value="EcAspRS_like_N"/>
    <property type="match status" value="1"/>
</dbReference>
<sequence>MQAVLFIKTSTTGRFPSRTHNCGALRASDADCDVVLVGWLLPERKVAKKFSFFTLKDQYGETQLAVHAKDSYQTVLDSMREVPVESAVLVRGKVRLRPQKNRMIDQPTGEIELAVESFTLMNPANRRLPFYPSDIHNLPKEDLRMRYRYLDLRRSVLTSNIQKRSEVAQIVRSVLHDQDFTEVETPILLKSSPEGAREFLVPTRLSSTLNPSSPAAARNAEAKPFRDSTRPLFYALPQSPQQPKQLLVISGAVDRYYQLARCFRDEDGRKDRQPEFTQVDLEMAWVSWGEPEASADASSTFANPSETQLGLMYPADKWRIGGNEVRDVVESVIRRIWSQVERVDLPPVFPVMTYHHAMTRYGSDKPDLRFGLEILDVTPCLPRPIQSALQDRKETLEALVLPNVSPNTTYASELLGLLDLDSDIVRLFSSSDLWFSEYKKSTMLDCEVKSVAGLEKGGMVWLVKRQSKLEVCVACFYLCQGGSTALGKLRLEVGKIAQRHGALTFSDEPKFLWVTEFPLFTHDEDKEFLAKGRWSSSHHPFTAPMLEDIEKLYQPSKIHEAGVRGQHYDLVLNGVEIGGGSVRVHDATMQEYIFKEILQLGEQEVSAFEHLLQALRCGAPPHGGFAFGFDRLMAILCKTESIRDVIAFPKTKDGADPLFKSPAPADSDVLAQYGVRQQ</sequence>
<dbReference type="EMBL" id="KB445792">
    <property type="protein sequence ID" value="EMD41035.1"/>
    <property type="molecule type" value="Genomic_DNA"/>
</dbReference>
<keyword evidence="3" id="KW-0547">Nucleotide-binding</keyword>
<evidence type="ECO:0000256" key="4">
    <source>
        <dbReference type="ARBA" id="ARBA00022840"/>
    </source>
</evidence>
<name>M2R9E6_CERS8</name>
<dbReference type="SUPFAM" id="SSF50249">
    <property type="entry name" value="Nucleic acid-binding proteins"/>
    <property type="match status" value="1"/>
</dbReference>
<dbReference type="GO" id="GO:0004815">
    <property type="term" value="F:aspartate-tRNA ligase activity"/>
    <property type="evidence" value="ECO:0007669"/>
    <property type="project" value="TreeGrafter"/>
</dbReference>
<dbReference type="Gene3D" id="3.30.930.10">
    <property type="entry name" value="Bira Bifunctional Protein, Domain 2"/>
    <property type="match status" value="1"/>
</dbReference>
<keyword evidence="6" id="KW-0030">Aminoacyl-tRNA synthetase</keyword>
<dbReference type="HOGENOM" id="CLU_014330_4_0_1"/>
<dbReference type="OrthoDB" id="439710at2759"/>
<evidence type="ECO:0000256" key="6">
    <source>
        <dbReference type="ARBA" id="ARBA00023146"/>
    </source>
</evidence>
<keyword evidence="4" id="KW-0067">ATP-binding</keyword>
<evidence type="ECO:0000256" key="5">
    <source>
        <dbReference type="ARBA" id="ARBA00022917"/>
    </source>
</evidence>
<dbReference type="Pfam" id="PF01336">
    <property type="entry name" value="tRNA_anti-codon"/>
    <property type="match status" value="1"/>
</dbReference>
<gene>
    <name evidence="8" type="ORF">CERSUDRAFT_62979</name>
</gene>
<keyword evidence="2" id="KW-0436">Ligase</keyword>
<keyword evidence="5" id="KW-0648">Protein biosynthesis</keyword>
<dbReference type="STRING" id="914234.M2R9E6"/>
<dbReference type="Gene3D" id="2.40.50.140">
    <property type="entry name" value="Nucleic acid-binding proteins"/>
    <property type="match status" value="1"/>
</dbReference>
<dbReference type="Proteomes" id="UP000016930">
    <property type="component" value="Unassembled WGS sequence"/>
</dbReference>
<evidence type="ECO:0000313" key="8">
    <source>
        <dbReference type="EMBL" id="EMD41035.1"/>
    </source>
</evidence>
<dbReference type="GO" id="GO:0005739">
    <property type="term" value="C:mitochondrion"/>
    <property type="evidence" value="ECO:0007669"/>
    <property type="project" value="TreeGrafter"/>
</dbReference>
<dbReference type="InterPro" id="IPR004115">
    <property type="entry name" value="GAD-like_sf"/>
</dbReference>
<protein>
    <recommendedName>
        <fullName evidence="7">Aminoacyl-transfer RNA synthetases class-II family profile domain-containing protein</fullName>
    </recommendedName>
</protein>
<evidence type="ECO:0000256" key="1">
    <source>
        <dbReference type="ARBA" id="ARBA00006303"/>
    </source>
</evidence>
<evidence type="ECO:0000256" key="3">
    <source>
        <dbReference type="ARBA" id="ARBA00022741"/>
    </source>
</evidence>
<dbReference type="PRINTS" id="PR01042">
    <property type="entry name" value="TRNASYNTHASP"/>
</dbReference>
<evidence type="ECO:0000259" key="7">
    <source>
        <dbReference type="PROSITE" id="PS50862"/>
    </source>
</evidence>
<dbReference type="HAMAP" id="MF_00044">
    <property type="entry name" value="Asp_tRNA_synth_type1"/>
    <property type="match status" value="1"/>
</dbReference>
<dbReference type="InterPro" id="IPR004524">
    <property type="entry name" value="Asp-tRNA-ligase_1"/>
</dbReference>